<dbReference type="Proteomes" id="UP000199584">
    <property type="component" value="Unassembled WGS sequence"/>
</dbReference>
<proteinExistence type="inferred from homology"/>
<evidence type="ECO:0000256" key="9">
    <source>
        <dbReference type="ARBA" id="ARBA00022822"/>
    </source>
</evidence>
<comment type="pathway">
    <text evidence="2 15">Amino-acid biosynthesis; L-tryptophan biosynthesis; L-tryptophan from chorismate: step 1/5.</text>
</comment>
<keyword evidence="9 15" id="KW-0822">Tryptophan biosynthesis</keyword>
<keyword evidence="7 15" id="KW-0028">Amino-acid biosynthesis</keyword>
<dbReference type="STRING" id="39060.SAMN05660706_101217"/>
<evidence type="ECO:0000313" key="18">
    <source>
        <dbReference type="EMBL" id="SFQ95586.1"/>
    </source>
</evidence>
<dbReference type="AlphaFoldDB" id="A0A1I6CQT8"/>
<evidence type="ECO:0000256" key="5">
    <source>
        <dbReference type="ARBA" id="ARBA00012266"/>
    </source>
</evidence>
<feature type="domain" description="Anthranilate synthase component I N-terminal" evidence="17">
    <location>
        <begin position="28"/>
        <end position="167"/>
    </location>
</feature>
<organism evidence="18 19">
    <name type="scientific">Desulfoscipio geothermicus DSM 3669</name>
    <dbReference type="NCBI Taxonomy" id="1121426"/>
    <lineage>
        <taxon>Bacteria</taxon>
        <taxon>Bacillati</taxon>
        <taxon>Bacillota</taxon>
        <taxon>Clostridia</taxon>
        <taxon>Eubacteriales</taxon>
        <taxon>Desulfallaceae</taxon>
        <taxon>Desulfoscipio</taxon>
    </lineage>
</organism>
<keyword evidence="8 15" id="KW-0479">Metal-binding</keyword>
<evidence type="ECO:0000256" key="14">
    <source>
        <dbReference type="ARBA" id="ARBA00047683"/>
    </source>
</evidence>
<feature type="domain" description="Chorismate-utilising enzyme C-terminal" evidence="16">
    <location>
        <begin position="220"/>
        <end position="472"/>
    </location>
</feature>
<evidence type="ECO:0000256" key="1">
    <source>
        <dbReference type="ARBA" id="ARBA00001946"/>
    </source>
</evidence>
<dbReference type="Pfam" id="PF00425">
    <property type="entry name" value="Chorismate_bind"/>
    <property type="match status" value="1"/>
</dbReference>
<keyword evidence="11 15" id="KW-0057">Aromatic amino acid biosynthesis</keyword>
<dbReference type="OrthoDB" id="9803598at2"/>
<evidence type="ECO:0000313" key="19">
    <source>
        <dbReference type="Proteomes" id="UP000199584"/>
    </source>
</evidence>
<comment type="cofactor">
    <cofactor evidence="1 15">
        <name>Mg(2+)</name>
        <dbReference type="ChEBI" id="CHEBI:18420"/>
    </cofactor>
</comment>
<dbReference type="GO" id="GO:0000162">
    <property type="term" value="P:L-tryptophan biosynthetic process"/>
    <property type="evidence" value="ECO:0007669"/>
    <property type="project" value="UniProtKB-UniPathway"/>
</dbReference>
<dbReference type="EC" id="4.1.3.27" evidence="5 15"/>
<dbReference type="InterPro" id="IPR015890">
    <property type="entry name" value="Chorismate_C"/>
</dbReference>
<evidence type="ECO:0000256" key="4">
    <source>
        <dbReference type="ARBA" id="ARBA00011575"/>
    </source>
</evidence>
<dbReference type="PANTHER" id="PTHR11236:SF48">
    <property type="entry name" value="ISOCHORISMATE SYNTHASE MENF"/>
    <property type="match status" value="1"/>
</dbReference>
<dbReference type="Gene3D" id="3.60.120.10">
    <property type="entry name" value="Anthranilate synthase"/>
    <property type="match status" value="1"/>
</dbReference>
<evidence type="ECO:0000256" key="7">
    <source>
        <dbReference type="ARBA" id="ARBA00022605"/>
    </source>
</evidence>
<dbReference type="EMBL" id="FOYM01000001">
    <property type="protein sequence ID" value="SFQ95586.1"/>
    <property type="molecule type" value="Genomic_DNA"/>
</dbReference>
<evidence type="ECO:0000259" key="17">
    <source>
        <dbReference type="Pfam" id="PF04715"/>
    </source>
</evidence>
<gene>
    <name evidence="15" type="primary">trpE</name>
    <name evidence="18" type="ORF">SAMN05660706_101217</name>
</gene>
<keyword evidence="10 15" id="KW-0460">Magnesium</keyword>
<comment type="similarity">
    <text evidence="3 15">Belongs to the anthranilate synthase component I family.</text>
</comment>
<evidence type="ECO:0000256" key="8">
    <source>
        <dbReference type="ARBA" id="ARBA00022723"/>
    </source>
</evidence>
<evidence type="ECO:0000256" key="6">
    <source>
        <dbReference type="ARBA" id="ARBA00020653"/>
    </source>
</evidence>
<comment type="catalytic activity">
    <reaction evidence="14 15">
        <text>chorismate + L-glutamine = anthranilate + pyruvate + L-glutamate + H(+)</text>
        <dbReference type="Rhea" id="RHEA:21732"/>
        <dbReference type="ChEBI" id="CHEBI:15361"/>
        <dbReference type="ChEBI" id="CHEBI:15378"/>
        <dbReference type="ChEBI" id="CHEBI:16567"/>
        <dbReference type="ChEBI" id="CHEBI:29748"/>
        <dbReference type="ChEBI" id="CHEBI:29985"/>
        <dbReference type="ChEBI" id="CHEBI:58359"/>
        <dbReference type="EC" id="4.1.3.27"/>
    </reaction>
</comment>
<dbReference type="InterPro" id="IPR019999">
    <property type="entry name" value="Anth_synth_I-like"/>
</dbReference>
<protein>
    <recommendedName>
        <fullName evidence="6 15">Anthranilate synthase component 1</fullName>
        <ecNumber evidence="5 15">4.1.3.27</ecNumber>
    </recommendedName>
</protein>
<name>A0A1I6CQT8_9FIRM</name>
<evidence type="ECO:0000256" key="3">
    <source>
        <dbReference type="ARBA" id="ARBA00009562"/>
    </source>
</evidence>
<evidence type="ECO:0000256" key="12">
    <source>
        <dbReference type="ARBA" id="ARBA00023239"/>
    </source>
</evidence>
<dbReference type="RefSeq" id="WP_092481608.1">
    <property type="nucleotide sequence ID" value="NZ_FOYM01000001.1"/>
</dbReference>
<dbReference type="InterPro" id="IPR005801">
    <property type="entry name" value="ADC_synthase"/>
</dbReference>
<dbReference type="Pfam" id="PF04715">
    <property type="entry name" value="Anth_synt_I_N"/>
    <property type="match status" value="1"/>
</dbReference>
<sequence>MLYPELQEYLSLSRQYNLVPVFTECHADTETPITLFLKLAGRGPSCLLESVEGGRYLGRYSFIALDPLLTFRSRDGRGEVAHCGGVVRVADGPPLETLGKLLSSFRVPEMTQLPRFYGGAVGFVAYDAVRSLEDLPGTPADELHMPDCLQFFPGTVVIFDHVRHNVTFVVNIPQDGTDPAVLYERAARKLETMRAALRKPLPVSSQFSLRGAIMADLPEHEFRQRVGRALEYIRSGEIIQVVLSRRFAVGFHGDDFAVYRRLRSVNPSPYMYYLNLGDIKVIGSSPEMLVRMENGRVTTCPIAGTRPRGDSPAEDGRLADELLADEKERAEHLMLVDLGRNDLGRVCVPGTVQVPRFMDIEYFSHVMHIVSRVEGDLAPGADALDALAACFPAGTVSGAPKVRAMEIIDELEPCRRGVYAGAVGYLGFNGNMDTAIAIRTLVIKGNTAYIQAGAGIVADSDPLRESREIASKARAMFSTLGVEEKRVIDRCC</sequence>
<evidence type="ECO:0000256" key="15">
    <source>
        <dbReference type="RuleBase" id="RU364045"/>
    </source>
</evidence>
<reference evidence="19" key="1">
    <citation type="submission" date="2016-10" db="EMBL/GenBank/DDBJ databases">
        <authorList>
            <person name="Varghese N."/>
            <person name="Submissions S."/>
        </authorList>
    </citation>
    <scope>NUCLEOTIDE SEQUENCE [LARGE SCALE GENOMIC DNA]</scope>
    <source>
        <strain evidence="19">DSM 3669</strain>
    </source>
</reference>
<comment type="subunit">
    <text evidence="4 15">Heterotetramer consisting of two non-identical subunits: a beta subunit (TrpG) and a large alpha subunit (TrpE).</text>
</comment>
<dbReference type="GO" id="GO:0046872">
    <property type="term" value="F:metal ion binding"/>
    <property type="evidence" value="ECO:0007669"/>
    <property type="project" value="UniProtKB-KW"/>
</dbReference>
<dbReference type="GO" id="GO:0004049">
    <property type="term" value="F:anthranilate synthase activity"/>
    <property type="evidence" value="ECO:0007669"/>
    <property type="project" value="UniProtKB-EC"/>
</dbReference>
<evidence type="ECO:0000256" key="11">
    <source>
        <dbReference type="ARBA" id="ARBA00023141"/>
    </source>
</evidence>
<dbReference type="InterPro" id="IPR006805">
    <property type="entry name" value="Anth_synth_I_N"/>
</dbReference>
<dbReference type="NCBIfam" id="TIGR00564">
    <property type="entry name" value="trpE_most"/>
    <property type="match status" value="1"/>
</dbReference>
<evidence type="ECO:0000256" key="2">
    <source>
        <dbReference type="ARBA" id="ARBA00004873"/>
    </source>
</evidence>
<accession>A0A1I6CQT8</accession>
<evidence type="ECO:0000256" key="10">
    <source>
        <dbReference type="ARBA" id="ARBA00022842"/>
    </source>
</evidence>
<dbReference type="SUPFAM" id="SSF56322">
    <property type="entry name" value="ADC synthase"/>
    <property type="match status" value="1"/>
</dbReference>
<evidence type="ECO:0000256" key="13">
    <source>
        <dbReference type="ARBA" id="ARBA00025634"/>
    </source>
</evidence>
<comment type="function">
    <text evidence="13 15">Part of a heterotetrameric complex that catalyzes the two-step biosynthesis of anthranilate, an intermediate in the biosynthesis of L-tryptophan. In the first step, the glutamine-binding beta subunit (TrpG) of anthranilate synthase (AS) provides the glutamine amidotransferase activity which generates ammonia as a substrate that, along with chorismate, is used in the second step, catalyzed by the large alpha subunit of AS (TrpE) to produce anthranilate. In the absence of TrpG, TrpE can synthesize anthranilate directly from chorismate and high concentrations of ammonia.</text>
</comment>
<keyword evidence="19" id="KW-1185">Reference proteome</keyword>
<keyword evidence="12 15" id="KW-0456">Lyase</keyword>
<dbReference type="PRINTS" id="PR00095">
    <property type="entry name" value="ANTSNTHASEI"/>
</dbReference>
<dbReference type="UniPathway" id="UPA00035">
    <property type="reaction ID" value="UER00040"/>
</dbReference>
<dbReference type="InterPro" id="IPR005256">
    <property type="entry name" value="Anth_synth_I_PabB"/>
</dbReference>
<dbReference type="PANTHER" id="PTHR11236">
    <property type="entry name" value="AMINOBENZOATE/ANTHRANILATE SYNTHASE"/>
    <property type="match status" value="1"/>
</dbReference>
<evidence type="ECO:0000259" key="16">
    <source>
        <dbReference type="Pfam" id="PF00425"/>
    </source>
</evidence>